<keyword evidence="2" id="KW-0732">Signal</keyword>
<feature type="chain" id="PRO_5030692939" evidence="2">
    <location>
        <begin position="21"/>
        <end position="180"/>
    </location>
</feature>
<evidence type="ECO:0000256" key="2">
    <source>
        <dbReference type="SAM" id="SignalP"/>
    </source>
</evidence>
<name>A0A7X3FLR3_9BACL</name>
<dbReference type="OrthoDB" id="1912370at2"/>
<organism evidence="3 4">
    <name type="scientific">Paenibacillus lutrae</name>
    <dbReference type="NCBI Taxonomy" id="2078573"/>
    <lineage>
        <taxon>Bacteria</taxon>
        <taxon>Bacillati</taxon>
        <taxon>Bacillota</taxon>
        <taxon>Bacilli</taxon>
        <taxon>Bacillales</taxon>
        <taxon>Paenibacillaceae</taxon>
        <taxon>Paenibacillus</taxon>
    </lineage>
</organism>
<feature type="region of interest" description="Disordered" evidence="1">
    <location>
        <begin position="25"/>
        <end position="61"/>
    </location>
</feature>
<dbReference type="Pfam" id="PF14275">
    <property type="entry name" value="DUF4362"/>
    <property type="match status" value="1"/>
</dbReference>
<comment type="caution">
    <text evidence="3">The sequence shown here is derived from an EMBL/GenBank/DDBJ whole genome shotgun (WGS) entry which is preliminary data.</text>
</comment>
<gene>
    <name evidence="3" type="ORF">EDM21_21465</name>
</gene>
<evidence type="ECO:0000313" key="4">
    <source>
        <dbReference type="Proteomes" id="UP000490800"/>
    </source>
</evidence>
<feature type="signal peptide" evidence="2">
    <location>
        <begin position="1"/>
        <end position="20"/>
    </location>
</feature>
<dbReference type="AlphaFoldDB" id="A0A7X3FLR3"/>
<evidence type="ECO:0000313" key="3">
    <source>
        <dbReference type="EMBL" id="MVP02051.1"/>
    </source>
</evidence>
<proteinExistence type="predicted"/>
<dbReference type="InterPro" id="IPR025372">
    <property type="entry name" value="DUF4362"/>
</dbReference>
<evidence type="ECO:0000256" key="1">
    <source>
        <dbReference type="SAM" id="MobiDB-lite"/>
    </source>
</evidence>
<sequence length="180" mass="20078">MMKKVLLAAWITAVMLNAAACSTEPESNAEPAGVPSANPAADQNFPDHFPDPPKKYPSETAAQNGEVVYNRSRLANLDKWDRFLNNLKNKKEDHIRLVGYTKEGDAILDELNFNGTRIKYTHDSTRDMFGSGIKETTFCRDLNIKAEESMDDGLVYVLNNCESEEIGSSFSFYAASDDKK</sequence>
<dbReference type="EMBL" id="RHLK01000017">
    <property type="protein sequence ID" value="MVP02051.1"/>
    <property type="molecule type" value="Genomic_DNA"/>
</dbReference>
<dbReference type="Proteomes" id="UP000490800">
    <property type="component" value="Unassembled WGS sequence"/>
</dbReference>
<reference evidence="3 4" key="1">
    <citation type="journal article" date="2019" name="Microorganisms">
        <title>Paenibacillus lutrae sp. nov., A Chitinolytic Species Isolated from A River Otter in Castril Natural Park, Granada, Spain.</title>
        <authorList>
            <person name="Rodriguez M."/>
            <person name="Reina J.C."/>
            <person name="Bejar V."/>
            <person name="Llamas I."/>
        </authorList>
    </citation>
    <scope>NUCLEOTIDE SEQUENCE [LARGE SCALE GENOMIC DNA]</scope>
    <source>
        <strain evidence="3 4">N10</strain>
    </source>
</reference>
<feature type="compositionally biased region" description="Basic and acidic residues" evidence="1">
    <location>
        <begin position="48"/>
        <end position="57"/>
    </location>
</feature>
<accession>A0A7X3FLR3</accession>
<protein>
    <submittedName>
        <fullName evidence="3">DUF4362 domain-containing protein</fullName>
    </submittedName>
</protein>
<keyword evidence="4" id="KW-1185">Reference proteome</keyword>